<organism evidence="2 3">
    <name type="scientific">Polyangium spumosum</name>
    <dbReference type="NCBI Taxonomy" id="889282"/>
    <lineage>
        <taxon>Bacteria</taxon>
        <taxon>Pseudomonadati</taxon>
        <taxon>Myxococcota</taxon>
        <taxon>Polyangia</taxon>
        <taxon>Polyangiales</taxon>
        <taxon>Polyangiaceae</taxon>
        <taxon>Polyangium</taxon>
    </lineage>
</organism>
<dbReference type="PANTHER" id="PTHR35812">
    <property type="entry name" value="LIPOPROTEIN"/>
    <property type="match status" value="1"/>
</dbReference>
<dbReference type="SUPFAM" id="SSF56436">
    <property type="entry name" value="C-type lectin-like"/>
    <property type="match status" value="1"/>
</dbReference>
<dbReference type="Proteomes" id="UP000440224">
    <property type="component" value="Unassembled WGS sequence"/>
</dbReference>
<comment type="caution">
    <text evidence="2">The sequence shown here is derived from an EMBL/GenBank/DDBJ whole genome shotgun (WGS) entry which is preliminary data.</text>
</comment>
<dbReference type="RefSeq" id="WP_170319667.1">
    <property type="nucleotide sequence ID" value="NZ_WJIE01000007.1"/>
</dbReference>
<keyword evidence="3" id="KW-1185">Reference proteome</keyword>
<name>A0A6N7PYV7_9BACT</name>
<feature type="domain" description="Lcl C-terminal" evidence="1">
    <location>
        <begin position="109"/>
        <end position="213"/>
    </location>
</feature>
<sequence length="338" mass="35430">MSTKRELVHPFVRYAAAWPLLVAGPLGCEVVAGIEPRTLAPPAPPVTDGACAEAEGTGFPDSATRLCSDGTFVVACEDASLAAGQDGHVVGALPSYAEVPFGEDEGEGVRDEILDLVWERDAAPAPMSWDDARARCEKLGGGARLPTRVELVSLVDYGREGPAINPSQVSVPSSSTDLYWTTTTSLDGVWGIGFVDGGSTSLDPTLAARVRCVVGAARGSCLHEGADGETMIDRRTGLVWQRSSTSELTTWQGALVFCASLSIGGASGFRLPSIKELASLGHGEEPASPAPPFEDGDALFWSSTPVAAAPDEAWFLDGLTGHIEHQPTTVKARVRCVR</sequence>
<gene>
    <name evidence="2" type="ORF">GF068_25325</name>
</gene>
<feature type="domain" description="Lcl C-terminal" evidence="1">
    <location>
        <begin position="230"/>
        <end position="338"/>
    </location>
</feature>
<evidence type="ECO:0000313" key="2">
    <source>
        <dbReference type="EMBL" id="MRG95214.1"/>
    </source>
</evidence>
<evidence type="ECO:0000259" key="1">
    <source>
        <dbReference type="Pfam" id="PF07603"/>
    </source>
</evidence>
<dbReference type="EMBL" id="WJIE01000007">
    <property type="protein sequence ID" value="MRG95214.1"/>
    <property type="molecule type" value="Genomic_DNA"/>
</dbReference>
<reference evidence="2 3" key="1">
    <citation type="submission" date="2019-10" db="EMBL/GenBank/DDBJ databases">
        <title>A soil myxobacterium in the family Polyangiaceae.</title>
        <authorList>
            <person name="Li Y."/>
            <person name="Wang J."/>
        </authorList>
    </citation>
    <scope>NUCLEOTIDE SEQUENCE [LARGE SCALE GENOMIC DNA]</scope>
    <source>
        <strain evidence="2 3">DSM 14734</strain>
    </source>
</reference>
<protein>
    <submittedName>
        <fullName evidence="2">DUF1566 domain-containing protein</fullName>
    </submittedName>
</protein>
<evidence type="ECO:0000313" key="3">
    <source>
        <dbReference type="Proteomes" id="UP000440224"/>
    </source>
</evidence>
<dbReference type="AlphaFoldDB" id="A0A6N7PYV7"/>
<dbReference type="InterPro" id="IPR016187">
    <property type="entry name" value="CTDL_fold"/>
</dbReference>
<dbReference type="Pfam" id="PF07603">
    <property type="entry name" value="Lcl_C"/>
    <property type="match status" value="2"/>
</dbReference>
<accession>A0A6N7PYV7</accession>
<dbReference type="PANTHER" id="PTHR35812:SF1">
    <property type="entry name" value="LIPOPROTEIN"/>
    <property type="match status" value="1"/>
</dbReference>
<proteinExistence type="predicted"/>
<dbReference type="InterPro" id="IPR011460">
    <property type="entry name" value="Lcl_C"/>
</dbReference>